<dbReference type="Proteomes" id="UP000030676">
    <property type="component" value="Unassembled WGS sequence"/>
</dbReference>
<name>X0GL44_FUSOX</name>
<gene>
    <name evidence="1" type="ORF">FOPG_19436</name>
</gene>
<dbReference type="OrthoDB" id="1421156at2759"/>
<protein>
    <submittedName>
        <fullName evidence="1">Uncharacterized protein</fullName>
    </submittedName>
</protein>
<dbReference type="EMBL" id="JH659292">
    <property type="protein sequence ID" value="EXL64297.1"/>
    <property type="molecule type" value="Genomic_DNA"/>
</dbReference>
<organism evidence="1">
    <name type="scientific">Fusarium oxysporum f. sp. conglutinans race 2 54008</name>
    <dbReference type="NCBI Taxonomy" id="1089457"/>
    <lineage>
        <taxon>Eukaryota</taxon>
        <taxon>Fungi</taxon>
        <taxon>Dikarya</taxon>
        <taxon>Ascomycota</taxon>
        <taxon>Pezizomycotina</taxon>
        <taxon>Sordariomycetes</taxon>
        <taxon>Hypocreomycetidae</taxon>
        <taxon>Hypocreales</taxon>
        <taxon>Nectriaceae</taxon>
        <taxon>Fusarium</taxon>
        <taxon>Fusarium oxysporum species complex</taxon>
    </lineage>
</organism>
<proteinExistence type="predicted"/>
<reference evidence="1" key="2">
    <citation type="submission" date="2012-05" db="EMBL/GenBank/DDBJ databases">
        <title>The Genome Annotation of Fusarium oxysporum PHW808.</title>
        <authorList>
            <consortium name="The Broad Institute Genomics Platform"/>
            <person name="Ma L.-J."/>
            <person name="Corby-Kistler H."/>
            <person name="Broz K."/>
            <person name="Gale L.R."/>
            <person name="Jonkers W."/>
            <person name="O'Donnell K."/>
            <person name="Ploetz R."/>
            <person name="Steinberg C."/>
            <person name="Schwartz D.C."/>
            <person name="VanEtten H."/>
            <person name="Zhou S."/>
            <person name="Young S.K."/>
            <person name="Zeng Q."/>
            <person name="Gargeya S."/>
            <person name="Fitzgerald M."/>
            <person name="Abouelleil A."/>
            <person name="Alvarado L."/>
            <person name="Chapman S.B."/>
            <person name="Gainer-Dewar J."/>
            <person name="Goldberg J."/>
            <person name="Griggs A."/>
            <person name="Gujja S."/>
            <person name="Hansen M."/>
            <person name="Howarth C."/>
            <person name="Imamovic A."/>
            <person name="Ireland A."/>
            <person name="Larimer J."/>
            <person name="McCowan C."/>
            <person name="Murphy C."/>
            <person name="Pearson M."/>
            <person name="Poon T.W."/>
            <person name="Priest M."/>
            <person name="Roberts A."/>
            <person name="Saif S."/>
            <person name="Shea T."/>
            <person name="Sykes S."/>
            <person name="Wortman J."/>
            <person name="Nusbaum C."/>
            <person name="Birren B."/>
        </authorList>
    </citation>
    <scope>NUCLEOTIDE SEQUENCE</scope>
    <source>
        <strain evidence="1">54008</strain>
    </source>
</reference>
<evidence type="ECO:0000313" key="1">
    <source>
        <dbReference type="EMBL" id="EXL64297.1"/>
    </source>
</evidence>
<sequence length="126" mass="14793">MPTRQCFATASQPSYANSKDQRPTNKALMIRMNEETFDQRVKELKKRYVPQYLEEVSYIKTNWLDLYKEKLVKAWVNQHPHFGNVVTSRVEGIHGLLKNHLKTSTLDLFEAWRAMKNALLNQLAEL</sequence>
<dbReference type="HOGENOM" id="CLU_1981699_0_0_1"/>
<dbReference type="AlphaFoldDB" id="X0GL44"/>
<accession>X0GL44</accession>
<reference evidence="1" key="1">
    <citation type="submission" date="2011-11" db="EMBL/GenBank/DDBJ databases">
        <title>The Genome Sequence of Fusarium oxysporum PHW808.</title>
        <authorList>
            <consortium name="The Broad Institute Genome Sequencing Platform"/>
            <person name="Ma L.-J."/>
            <person name="Gale L.R."/>
            <person name="Schwartz D.C."/>
            <person name="Zhou S."/>
            <person name="Corby-Kistler H."/>
            <person name="Young S.K."/>
            <person name="Zeng Q."/>
            <person name="Gargeya S."/>
            <person name="Fitzgerald M."/>
            <person name="Haas B."/>
            <person name="Abouelleil A."/>
            <person name="Alvarado L."/>
            <person name="Arachchi H.M."/>
            <person name="Berlin A."/>
            <person name="Brown A."/>
            <person name="Chapman S.B."/>
            <person name="Chen Z."/>
            <person name="Dunbar C."/>
            <person name="Freedman E."/>
            <person name="Gearin G."/>
            <person name="Goldberg J."/>
            <person name="Griggs A."/>
            <person name="Gujja S."/>
            <person name="Heiman D."/>
            <person name="Howarth C."/>
            <person name="Larson L."/>
            <person name="Lui A."/>
            <person name="MacDonald P.J.P."/>
            <person name="Montmayeur A."/>
            <person name="Murphy C."/>
            <person name="Neiman D."/>
            <person name="Pearson M."/>
            <person name="Priest M."/>
            <person name="Roberts A."/>
            <person name="Saif S."/>
            <person name="Shea T."/>
            <person name="Shenoy N."/>
            <person name="Sisk P."/>
            <person name="Stolte C."/>
            <person name="Sykes S."/>
            <person name="Wortman J."/>
            <person name="Nusbaum C."/>
            <person name="Birren B."/>
        </authorList>
    </citation>
    <scope>NUCLEOTIDE SEQUENCE [LARGE SCALE GENOMIC DNA]</scope>
    <source>
        <strain evidence="1">54008</strain>
    </source>
</reference>